<comment type="caution">
    <text evidence="1">The sequence shown here is derived from an EMBL/GenBank/DDBJ whole genome shotgun (WGS) entry which is preliminary data.</text>
</comment>
<reference evidence="1" key="1">
    <citation type="journal article" date="2014" name="Front. Microbiol.">
        <title>High frequency of phylogenetically diverse reductive dehalogenase-homologous genes in deep subseafloor sedimentary metagenomes.</title>
        <authorList>
            <person name="Kawai M."/>
            <person name="Futagami T."/>
            <person name="Toyoda A."/>
            <person name="Takaki Y."/>
            <person name="Nishi S."/>
            <person name="Hori S."/>
            <person name="Arai W."/>
            <person name="Tsubouchi T."/>
            <person name="Morono Y."/>
            <person name="Uchiyama I."/>
            <person name="Ito T."/>
            <person name="Fujiyama A."/>
            <person name="Inagaki F."/>
            <person name="Takami H."/>
        </authorList>
    </citation>
    <scope>NUCLEOTIDE SEQUENCE</scope>
    <source>
        <strain evidence="1">Expedition CK06-06</strain>
    </source>
</reference>
<dbReference type="AlphaFoldDB" id="X1PHT7"/>
<accession>X1PHT7</accession>
<dbReference type="SUPFAM" id="SSF53850">
    <property type="entry name" value="Periplasmic binding protein-like II"/>
    <property type="match status" value="1"/>
</dbReference>
<organism evidence="1">
    <name type="scientific">marine sediment metagenome</name>
    <dbReference type="NCBI Taxonomy" id="412755"/>
    <lineage>
        <taxon>unclassified sequences</taxon>
        <taxon>metagenomes</taxon>
        <taxon>ecological metagenomes</taxon>
    </lineage>
</organism>
<name>X1PHT7_9ZZZZ</name>
<feature type="non-terminal residue" evidence="1">
    <location>
        <position position="255"/>
    </location>
</feature>
<dbReference type="Gene3D" id="3.40.190.10">
    <property type="entry name" value="Periplasmic binding protein-like II"/>
    <property type="match status" value="2"/>
</dbReference>
<gene>
    <name evidence="1" type="ORF">S06H3_48000</name>
</gene>
<evidence type="ECO:0000313" key="1">
    <source>
        <dbReference type="EMBL" id="GAI38595.1"/>
    </source>
</evidence>
<sequence length="255" mass="27790">EELIALSDKIAAQGKAPWSIGLESGAASGWPGTDWIEDIMLRVASPEVYDKWVNHGISWTDPMVKRAWELFGQIARNEKYVYGGAAAALTTSFGEAPNALFTTPPRAYMHKQATFIKSFILKYNPDLQPGVDFSFFPFPSIDLDYGTPALGAADMFAVFKDTPEAQALMCYLATAGAQEIWVAELGKLSANRRVNPNAYPDDLTRKAAEVLASAETFRFDGSDLMPAAVGSGSFWSGILDYVGGENLDSVLERIE</sequence>
<evidence type="ECO:0008006" key="2">
    <source>
        <dbReference type="Google" id="ProtNLM"/>
    </source>
</evidence>
<dbReference type="EMBL" id="BARV01030197">
    <property type="protein sequence ID" value="GAI38595.1"/>
    <property type="molecule type" value="Genomic_DNA"/>
</dbReference>
<protein>
    <recommendedName>
        <fullName evidence="2">Alpha-glucoside ABC transporter substrate-binding protein</fullName>
    </recommendedName>
</protein>
<proteinExistence type="predicted"/>
<feature type="non-terminal residue" evidence="1">
    <location>
        <position position="1"/>
    </location>
</feature>